<feature type="compositionally biased region" description="Polar residues" evidence="1">
    <location>
        <begin position="54"/>
        <end position="63"/>
    </location>
</feature>
<feature type="region of interest" description="Disordered" evidence="1">
    <location>
        <begin position="52"/>
        <end position="78"/>
    </location>
</feature>
<dbReference type="EMBL" id="CADCUD010000085">
    <property type="protein sequence ID" value="CAA9329139.1"/>
    <property type="molecule type" value="Genomic_DNA"/>
</dbReference>
<accession>A0A6J4LE05</accession>
<evidence type="ECO:0000256" key="1">
    <source>
        <dbReference type="SAM" id="MobiDB-lite"/>
    </source>
</evidence>
<dbReference type="AlphaFoldDB" id="A0A6J4LE05"/>
<proteinExistence type="predicted"/>
<evidence type="ECO:0000313" key="2">
    <source>
        <dbReference type="EMBL" id="CAA9329139.1"/>
    </source>
</evidence>
<organism evidence="2">
    <name type="scientific">uncultured Nocardioidaceae bacterium</name>
    <dbReference type="NCBI Taxonomy" id="253824"/>
    <lineage>
        <taxon>Bacteria</taxon>
        <taxon>Bacillati</taxon>
        <taxon>Actinomycetota</taxon>
        <taxon>Actinomycetes</taxon>
        <taxon>Propionibacteriales</taxon>
        <taxon>Nocardioidaceae</taxon>
        <taxon>environmental samples</taxon>
    </lineage>
</organism>
<reference evidence="2" key="1">
    <citation type="submission" date="2020-02" db="EMBL/GenBank/DDBJ databases">
        <authorList>
            <person name="Meier V. D."/>
        </authorList>
    </citation>
    <scope>NUCLEOTIDE SEQUENCE</scope>
    <source>
        <strain evidence="2">AVDCRST_MAG46</strain>
    </source>
</reference>
<sequence>MVHDDEGQIRVDEQSGVVWLTLDDAAMRSAVSDQNDQAVTAGDVAVARDGYRSLSRSSGTEASGRTRRRIPSPCRRCRGAGGLGATTVGRRGLRVNEHLSTSVHRAVDNL</sequence>
<feature type="compositionally biased region" description="Basic residues" evidence="1">
    <location>
        <begin position="65"/>
        <end position="78"/>
    </location>
</feature>
<protein>
    <submittedName>
        <fullName evidence="2">Uncharacterized protein</fullName>
    </submittedName>
</protein>
<gene>
    <name evidence="2" type="ORF">AVDCRST_MAG46-1315</name>
</gene>
<name>A0A6J4LE05_9ACTN</name>